<proteinExistence type="predicted"/>
<gene>
    <name evidence="2" type="ORF">BBBOND_0201690</name>
</gene>
<protein>
    <submittedName>
        <fullName evidence="2">Uncharacterized protein</fullName>
    </submittedName>
</protein>
<dbReference type="VEuPathDB" id="PiroplasmaDB:BBBOND_0201690"/>
<keyword evidence="3" id="KW-1185">Reference proteome</keyword>
<evidence type="ECO:0000313" key="2">
    <source>
        <dbReference type="EMBL" id="CDR95012.1"/>
    </source>
</evidence>
<dbReference type="AlphaFoldDB" id="A0A061D4N6"/>
<dbReference type="KEGG" id="bbig:BBBOND_0201690"/>
<feature type="region of interest" description="Disordered" evidence="1">
    <location>
        <begin position="312"/>
        <end position="438"/>
    </location>
</feature>
<name>A0A061D4N6_BABBI</name>
<reference evidence="3" key="1">
    <citation type="submission" date="2014-06" db="EMBL/GenBank/DDBJ databases">
        <authorList>
            <person name="Aslett M."/>
            <person name="De Silva N."/>
        </authorList>
    </citation>
    <scope>NUCLEOTIDE SEQUENCE [LARGE SCALE GENOMIC DNA]</scope>
    <source>
        <strain evidence="3">Bond</strain>
    </source>
</reference>
<organism evidence="2 3">
    <name type="scientific">Babesia bigemina</name>
    <dbReference type="NCBI Taxonomy" id="5866"/>
    <lineage>
        <taxon>Eukaryota</taxon>
        <taxon>Sar</taxon>
        <taxon>Alveolata</taxon>
        <taxon>Apicomplexa</taxon>
        <taxon>Aconoidasida</taxon>
        <taxon>Piroplasmida</taxon>
        <taxon>Babesiidae</taxon>
        <taxon>Babesia</taxon>
    </lineage>
</organism>
<dbReference type="GeneID" id="24563553"/>
<dbReference type="RefSeq" id="XP_012767198.1">
    <property type="nucleotide sequence ID" value="XM_012911744.1"/>
</dbReference>
<feature type="compositionally biased region" description="Basic and acidic residues" evidence="1">
    <location>
        <begin position="382"/>
        <end position="392"/>
    </location>
</feature>
<evidence type="ECO:0000256" key="1">
    <source>
        <dbReference type="SAM" id="MobiDB-lite"/>
    </source>
</evidence>
<feature type="compositionally biased region" description="Low complexity" evidence="1">
    <location>
        <begin position="398"/>
        <end position="407"/>
    </location>
</feature>
<dbReference type="OrthoDB" id="627829at2759"/>
<sequence length="438" mass="47568">MVHTSLTVAPQDFKEGMDWLMALKGADPENNLKAMGAAVYDLLKSNALGVDVLDGLKKVQGVSQKFLDQEGLNKQLFVKEFLQRIAMPLNKKSDVFADCPHITAETIAENIGEVVNGCHKFLETSKIPTQYDSAYSSATWDASCSKNPKDCAVMLVGIAPMLYTGLRSLQVASHAAARKELGHEAKKRMDEVLNAVGYTNTKSPDKMGSSTLYQALNDVDEKVLSVLHDLAGFWAFDVCDNKKGLKVKRIMEPKDVKSVDPEAEPSVDGEGEQYVIPEAEPTFEGEGEQSVIPEAEPTFEGEGEQSVIPEAEPTFEGEGEQSVIPEAEPTFEGEGEQSLIPEAEPTFDGEGEQSVIPEAEPSVEPAGEEPVIPEAEPSVEPVKPEGDEDTKAAGKNPAKMAKVARSVKAAKKAAKKVSKKARQKKQKKHKKQQESTEQ</sequence>
<evidence type="ECO:0000313" key="3">
    <source>
        <dbReference type="Proteomes" id="UP000033188"/>
    </source>
</evidence>
<dbReference type="Proteomes" id="UP000033188">
    <property type="component" value="Chromosome 2"/>
</dbReference>
<feature type="compositionally biased region" description="Basic residues" evidence="1">
    <location>
        <begin position="408"/>
        <end position="431"/>
    </location>
</feature>
<accession>A0A061D4N6</accession>
<dbReference type="EMBL" id="LK391708">
    <property type="protein sequence ID" value="CDR95012.1"/>
    <property type="molecule type" value="Genomic_DNA"/>
</dbReference>